<keyword evidence="3" id="KW-0732">Signal</keyword>
<dbReference type="CDD" id="cd08977">
    <property type="entry name" value="SusD"/>
    <property type="match status" value="1"/>
</dbReference>
<dbReference type="Pfam" id="PF07980">
    <property type="entry name" value="SusD_RagB"/>
    <property type="match status" value="1"/>
</dbReference>
<accession>A0A0F5IRZ3</accession>
<dbReference type="Gene3D" id="1.25.40.390">
    <property type="match status" value="1"/>
</dbReference>
<dbReference type="InterPro" id="IPR012944">
    <property type="entry name" value="SusD_RagB_dom"/>
</dbReference>
<evidence type="ECO:0000256" key="1">
    <source>
        <dbReference type="ARBA" id="ARBA00004442"/>
    </source>
</evidence>
<dbReference type="HOGENOM" id="CLU_015553_1_3_10"/>
<evidence type="ECO:0000256" key="2">
    <source>
        <dbReference type="ARBA" id="ARBA00006275"/>
    </source>
</evidence>
<dbReference type="EMBL" id="AQHW01000027">
    <property type="protein sequence ID" value="KKB48326.1"/>
    <property type="molecule type" value="Genomic_DNA"/>
</dbReference>
<keyword evidence="5" id="KW-0998">Cell outer membrane</keyword>
<dbReference type="AlphaFoldDB" id="A0A0F5IRZ3"/>
<evidence type="ECO:0000256" key="4">
    <source>
        <dbReference type="ARBA" id="ARBA00023136"/>
    </source>
</evidence>
<comment type="caution">
    <text evidence="8">The sequence shown here is derived from an EMBL/GenBank/DDBJ whole genome shotgun (WGS) entry which is preliminary data.</text>
</comment>
<dbReference type="Pfam" id="PF14322">
    <property type="entry name" value="SusD-like_3"/>
    <property type="match status" value="1"/>
</dbReference>
<dbReference type="PATRIC" id="fig|1203610.3.peg.4884"/>
<proteinExistence type="inferred from homology"/>
<dbReference type="InterPro" id="IPR011990">
    <property type="entry name" value="TPR-like_helical_dom_sf"/>
</dbReference>
<comment type="subcellular location">
    <subcellularLocation>
        <location evidence="1">Cell outer membrane</location>
    </subcellularLocation>
</comment>
<organism evidence="8 9">
    <name type="scientific">Parabacteroides gordonii MS-1 = DSM 23371</name>
    <dbReference type="NCBI Taxonomy" id="1203610"/>
    <lineage>
        <taxon>Bacteria</taxon>
        <taxon>Pseudomonadati</taxon>
        <taxon>Bacteroidota</taxon>
        <taxon>Bacteroidia</taxon>
        <taxon>Bacteroidales</taxon>
        <taxon>Tannerellaceae</taxon>
        <taxon>Parabacteroides</taxon>
    </lineage>
</organism>
<dbReference type="STRING" id="1203610.HMPREF1536_04790"/>
<feature type="domain" description="SusD-like N-terminal" evidence="7">
    <location>
        <begin position="21"/>
        <end position="220"/>
    </location>
</feature>
<sequence>MKKNILGLALMIGLSSCGDSFLDVAPKDKLSDATFWQSEKDVDMALNGCYKGWEAISNVVFMDAASDNGYEQFDYNFQSIGNGQILPTSAPGLNAPWVDGNATRWFRYDRIRKYNNFLEKIEAVEMDADKKERYKAEVRFLRAYDYYSKIMYYGDVPLVDKVITSAEEANLSRTPKAEVEDFVLKELEEVAALLPVQNTIESGGHITKGAAIALKARLELYLGKYEQAQASAETVINMPCYELYADYEEMFWPSAESSNKEAILDVQYMKNDYYHMLPQLNLPATEGGWSALNALWPFIDAFQMSNGKFIDETGSGYNPDEPFKGRDPRLTQIVLCPGEEYNGRYYNPLDKFIDGKSDRKNLDYHEEAAASRGGLLVKKYIYPMTVVDANNHDGNAIVIRLAEMYITFAECALQTGKDKDKALRYINAVRQRAGMPSVTELTEKIVRYERRIELAFEGLRYFDLKRWDLGPTLLNGWAIGSRNGTIDSQTGKITWGTDYIRLEERIFQAKRNYLLPIPQTELDRNPNMKQNPGY</sequence>
<evidence type="ECO:0000259" key="7">
    <source>
        <dbReference type="Pfam" id="PF14322"/>
    </source>
</evidence>
<evidence type="ECO:0008006" key="10">
    <source>
        <dbReference type="Google" id="ProtNLM"/>
    </source>
</evidence>
<gene>
    <name evidence="8" type="ORF">HMPREF1536_04790</name>
</gene>
<comment type="similarity">
    <text evidence="2">Belongs to the SusD family.</text>
</comment>
<reference evidence="8 9" key="1">
    <citation type="submission" date="2013-04" db="EMBL/GenBank/DDBJ databases">
        <title>The Genome Sequence of Parabacteroides gordonii DSM 23371.</title>
        <authorList>
            <consortium name="The Broad Institute Genomics Platform"/>
            <person name="Earl A."/>
            <person name="Ward D."/>
            <person name="Feldgarden M."/>
            <person name="Gevers D."/>
            <person name="Martens E."/>
            <person name="Sakamoto M."/>
            <person name="Benno Y."/>
            <person name="Suzuki N."/>
            <person name="Matsunaga N."/>
            <person name="Koshihara K."/>
            <person name="Seki M."/>
            <person name="Komiya H."/>
            <person name="Walker B."/>
            <person name="Young S."/>
            <person name="Zeng Q."/>
            <person name="Gargeya S."/>
            <person name="Fitzgerald M."/>
            <person name="Haas B."/>
            <person name="Abouelleil A."/>
            <person name="Allen A.W."/>
            <person name="Alvarado L."/>
            <person name="Arachchi H.M."/>
            <person name="Berlin A.M."/>
            <person name="Chapman S.B."/>
            <person name="Gainer-Dewar J."/>
            <person name="Goldberg J."/>
            <person name="Griggs A."/>
            <person name="Gujja S."/>
            <person name="Hansen M."/>
            <person name="Howarth C."/>
            <person name="Imamovic A."/>
            <person name="Ireland A."/>
            <person name="Larimer J."/>
            <person name="McCowan C."/>
            <person name="Murphy C."/>
            <person name="Pearson M."/>
            <person name="Poon T.W."/>
            <person name="Priest M."/>
            <person name="Roberts A."/>
            <person name="Saif S."/>
            <person name="Shea T."/>
            <person name="Sisk P."/>
            <person name="Sykes S."/>
            <person name="Wortman J."/>
            <person name="Nusbaum C."/>
            <person name="Birren B."/>
        </authorList>
    </citation>
    <scope>NUCLEOTIDE SEQUENCE [LARGE SCALE GENOMIC DNA]</scope>
    <source>
        <strain evidence="8 9">MS-1</strain>
    </source>
</reference>
<evidence type="ECO:0000256" key="5">
    <source>
        <dbReference type="ARBA" id="ARBA00023237"/>
    </source>
</evidence>
<dbReference type="SUPFAM" id="SSF48452">
    <property type="entry name" value="TPR-like"/>
    <property type="match status" value="1"/>
</dbReference>
<dbReference type="RefSeq" id="WP_028727333.1">
    <property type="nucleotide sequence ID" value="NZ_AUAE01000013.1"/>
</dbReference>
<keyword evidence="9" id="KW-1185">Reference proteome</keyword>
<name>A0A0F5IRZ3_9BACT</name>
<feature type="domain" description="RagB/SusD" evidence="6">
    <location>
        <begin position="276"/>
        <end position="534"/>
    </location>
</feature>
<protein>
    <recommendedName>
        <fullName evidence="10">RagB/SusD domain-containing protein</fullName>
    </recommendedName>
</protein>
<evidence type="ECO:0000259" key="6">
    <source>
        <dbReference type="Pfam" id="PF07980"/>
    </source>
</evidence>
<keyword evidence="4" id="KW-0472">Membrane</keyword>
<dbReference type="GO" id="GO:0009279">
    <property type="term" value="C:cell outer membrane"/>
    <property type="evidence" value="ECO:0007669"/>
    <property type="project" value="UniProtKB-SubCell"/>
</dbReference>
<evidence type="ECO:0000313" key="9">
    <source>
        <dbReference type="Proteomes" id="UP000033035"/>
    </source>
</evidence>
<dbReference type="InterPro" id="IPR033985">
    <property type="entry name" value="SusD-like_N"/>
</dbReference>
<dbReference type="PROSITE" id="PS51257">
    <property type="entry name" value="PROKAR_LIPOPROTEIN"/>
    <property type="match status" value="1"/>
</dbReference>
<evidence type="ECO:0000256" key="3">
    <source>
        <dbReference type="ARBA" id="ARBA00022729"/>
    </source>
</evidence>
<dbReference type="Proteomes" id="UP000033035">
    <property type="component" value="Unassembled WGS sequence"/>
</dbReference>
<evidence type="ECO:0000313" key="8">
    <source>
        <dbReference type="EMBL" id="KKB48326.1"/>
    </source>
</evidence>